<comment type="caution">
    <text evidence="1">The sequence shown here is derived from an EMBL/GenBank/DDBJ whole genome shotgun (WGS) entry which is preliminary data.</text>
</comment>
<organism evidence="1 2">
    <name type="scientific">Plutella xylostella</name>
    <name type="common">Diamondback moth</name>
    <name type="synonym">Plutella maculipennis</name>
    <dbReference type="NCBI Taxonomy" id="51655"/>
    <lineage>
        <taxon>Eukaryota</taxon>
        <taxon>Metazoa</taxon>
        <taxon>Ecdysozoa</taxon>
        <taxon>Arthropoda</taxon>
        <taxon>Hexapoda</taxon>
        <taxon>Insecta</taxon>
        <taxon>Pterygota</taxon>
        <taxon>Neoptera</taxon>
        <taxon>Endopterygota</taxon>
        <taxon>Lepidoptera</taxon>
        <taxon>Glossata</taxon>
        <taxon>Ditrysia</taxon>
        <taxon>Yponomeutoidea</taxon>
        <taxon>Plutellidae</taxon>
        <taxon>Plutella</taxon>
    </lineage>
</organism>
<dbReference type="Proteomes" id="UP000823941">
    <property type="component" value="Chromosome 21"/>
</dbReference>
<protein>
    <submittedName>
        <fullName evidence="1">Uncharacterized protein</fullName>
    </submittedName>
</protein>
<keyword evidence="2" id="KW-1185">Reference proteome</keyword>
<evidence type="ECO:0000313" key="2">
    <source>
        <dbReference type="Proteomes" id="UP000823941"/>
    </source>
</evidence>
<accession>A0ABQ7Q4W3</accession>
<sequence length="97" mass="10858">MHPGYSSQDSQITIDINCPILSSKTEKLMRKSIFTHNAPASIDQVKSYSPGSAPLIGRGEVRVSNGPMASRFTYSRVKYRMLKPKAMLPCFSNHRKL</sequence>
<name>A0ABQ7Q4W3_PLUXY</name>
<gene>
    <name evidence="1" type="ORF">JYU34_015864</name>
</gene>
<reference evidence="1 2" key="1">
    <citation type="submission" date="2021-06" db="EMBL/GenBank/DDBJ databases">
        <title>A haploid diamondback moth (Plutella xylostella L.) genome assembly resolves 31 chromosomes and identifies a diamide resistance mutation.</title>
        <authorList>
            <person name="Ward C.M."/>
            <person name="Perry K.D."/>
            <person name="Baker G."/>
            <person name="Powis K."/>
            <person name="Heckel D.G."/>
            <person name="Baxter S.W."/>
        </authorList>
    </citation>
    <scope>NUCLEOTIDE SEQUENCE [LARGE SCALE GENOMIC DNA]</scope>
    <source>
        <strain evidence="1 2">LV</strain>
        <tissue evidence="1">Single pupa</tissue>
    </source>
</reference>
<evidence type="ECO:0000313" key="1">
    <source>
        <dbReference type="EMBL" id="KAG7300282.1"/>
    </source>
</evidence>
<dbReference type="EMBL" id="JAHIBW010000021">
    <property type="protein sequence ID" value="KAG7300282.1"/>
    <property type="molecule type" value="Genomic_DNA"/>
</dbReference>
<proteinExistence type="predicted"/>